<feature type="compositionally biased region" description="Low complexity" evidence="1">
    <location>
        <begin position="16"/>
        <end position="31"/>
    </location>
</feature>
<proteinExistence type="predicted"/>
<evidence type="ECO:0000313" key="2">
    <source>
        <dbReference type="EMBL" id="CAK7275637.1"/>
    </source>
</evidence>
<evidence type="ECO:0000256" key="1">
    <source>
        <dbReference type="SAM" id="MobiDB-lite"/>
    </source>
</evidence>
<sequence length="142" mass="15895">MTDNGADTPAQVKAFPSPMTTSTTAPPQTIPLSQQIDPDELPQELRGIAKYLSNGLEIIREEFELPAAPTEVDYNNFVAYVLLEHLPLPLPEDERMKIAGAKSAALELCGWSEEDFRQVNKQVRTVLRKRMLEYGMEVPPIN</sequence>
<name>A0ABP0E868_9PEZI</name>
<feature type="non-terminal residue" evidence="2">
    <location>
        <position position="142"/>
    </location>
</feature>
<organism evidence="2 3">
    <name type="scientific">Sporothrix epigloea</name>
    <dbReference type="NCBI Taxonomy" id="1892477"/>
    <lineage>
        <taxon>Eukaryota</taxon>
        <taxon>Fungi</taxon>
        <taxon>Dikarya</taxon>
        <taxon>Ascomycota</taxon>
        <taxon>Pezizomycotina</taxon>
        <taxon>Sordariomycetes</taxon>
        <taxon>Sordariomycetidae</taxon>
        <taxon>Ophiostomatales</taxon>
        <taxon>Ophiostomataceae</taxon>
        <taxon>Sporothrix</taxon>
    </lineage>
</organism>
<evidence type="ECO:0000313" key="3">
    <source>
        <dbReference type="Proteomes" id="UP001642502"/>
    </source>
</evidence>
<accession>A0ABP0E868</accession>
<gene>
    <name evidence="2" type="ORF">SEPCBS119000_006773</name>
</gene>
<dbReference type="EMBL" id="CAWUON010000359">
    <property type="protein sequence ID" value="CAK7275637.1"/>
    <property type="molecule type" value="Genomic_DNA"/>
</dbReference>
<protein>
    <submittedName>
        <fullName evidence="2">Uncharacterized protein</fullName>
    </submittedName>
</protein>
<comment type="caution">
    <text evidence="2">The sequence shown here is derived from an EMBL/GenBank/DDBJ whole genome shotgun (WGS) entry which is preliminary data.</text>
</comment>
<reference evidence="2 3" key="1">
    <citation type="submission" date="2024-01" db="EMBL/GenBank/DDBJ databases">
        <authorList>
            <person name="Allen C."/>
            <person name="Tagirdzhanova G."/>
        </authorList>
    </citation>
    <scope>NUCLEOTIDE SEQUENCE [LARGE SCALE GENOMIC DNA]</scope>
    <source>
        <strain evidence="2 3">CBS 119000</strain>
    </source>
</reference>
<dbReference type="Proteomes" id="UP001642502">
    <property type="component" value="Unassembled WGS sequence"/>
</dbReference>
<keyword evidence="3" id="KW-1185">Reference proteome</keyword>
<feature type="region of interest" description="Disordered" evidence="1">
    <location>
        <begin position="1"/>
        <end position="37"/>
    </location>
</feature>